<sequence>MASANAPYATLYNQPKYESRKQADLPPWEKEQWAWKKSKTCNSGGPNVGATPDLITPEPLPPAVPPAVSPVPCAQSAPFGTEENMANHTDKPDADIIAENNRAPWEREESPYFSKVFMSSATPPPSYLHTARWRVFGDAMLRVPGVSLVPIAAIQGGNSRHKARDFAARSSYLGNENGGSASSEGGRDGVTRVKFVLQRQCMFGEHFKVIGGHPALGEWDPRAAIPLEWSDGHNWTTELDVPQGSVFEYKFVLQCQNGWIHWQPGPNRVFSTPEKKPSLVVSQTWDFDAKGMEDGDATEAREESLSGAEEARGKSMLETEAPQETMADTEARGKSMLETEAPQETMADTEARGKSMLETEAPQETMPDTEARGKSMLETEAPQETMPDTEARGKSMLETEAPQETMPDTEAREEGTALASEGGDQAAISSLESRQLGEQAGSDSEQEEQEEQEQAFEACIELPDTLPNFDSAKERDVIEVQVSEVRVEPQLQPTKLTVWQKDRTWFSKVLSFVFKR</sequence>
<dbReference type="InParanoid" id="D8QWK1"/>
<dbReference type="CDD" id="cd05467">
    <property type="entry name" value="CBM20"/>
    <property type="match status" value="1"/>
</dbReference>
<dbReference type="GO" id="GO:2001070">
    <property type="term" value="F:starch binding"/>
    <property type="evidence" value="ECO:0007669"/>
    <property type="project" value="InterPro"/>
</dbReference>
<dbReference type="EMBL" id="GL377568">
    <property type="protein sequence ID" value="EFJ35255.1"/>
    <property type="molecule type" value="Genomic_DNA"/>
</dbReference>
<dbReference type="Gene3D" id="2.60.40.10">
    <property type="entry name" value="Immunoglobulins"/>
    <property type="match status" value="1"/>
</dbReference>
<gene>
    <name evidence="3" type="ORF">SELMODRAFT_438530</name>
</gene>
<evidence type="ECO:0000313" key="3">
    <source>
        <dbReference type="EMBL" id="EFJ35255.1"/>
    </source>
</evidence>
<dbReference type="Proteomes" id="UP000001514">
    <property type="component" value="Unassembled WGS sequence"/>
</dbReference>
<evidence type="ECO:0000313" key="4">
    <source>
        <dbReference type="Proteomes" id="UP000001514"/>
    </source>
</evidence>
<dbReference type="InterPro" id="IPR002044">
    <property type="entry name" value="CBM20"/>
</dbReference>
<dbReference type="HOGENOM" id="CLU_040374_0_0_1"/>
<dbReference type="InterPro" id="IPR013784">
    <property type="entry name" value="Carb-bd-like_fold"/>
</dbReference>
<name>D8QWK1_SELML</name>
<evidence type="ECO:0000256" key="1">
    <source>
        <dbReference type="SAM" id="MobiDB-lite"/>
    </source>
</evidence>
<dbReference type="KEGG" id="smo:SELMODRAFT_438530"/>
<proteinExistence type="predicted"/>
<evidence type="ECO:0000259" key="2">
    <source>
        <dbReference type="PROSITE" id="PS51166"/>
    </source>
</evidence>
<dbReference type="FunFam" id="2.60.40.10:FF:000552">
    <property type="entry name" value="Related to glucoamylase"/>
    <property type="match status" value="1"/>
</dbReference>
<dbReference type="eggNOG" id="ENOG502QU99">
    <property type="taxonomic scope" value="Eukaryota"/>
</dbReference>
<dbReference type="AlphaFoldDB" id="D8QWK1"/>
<feature type="domain" description="CBM20" evidence="2">
    <location>
        <begin position="185"/>
        <end position="287"/>
    </location>
</feature>
<keyword evidence="4" id="KW-1185">Reference proteome</keyword>
<reference evidence="3 4" key="1">
    <citation type="journal article" date="2011" name="Science">
        <title>The Selaginella genome identifies genetic changes associated with the evolution of vascular plants.</title>
        <authorList>
            <person name="Banks J.A."/>
            <person name="Nishiyama T."/>
            <person name="Hasebe M."/>
            <person name="Bowman J.L."/>
            <person name="Gribskov M."/>
            <person name="dePamphilis C."/>
            <person name="Albert V.A."/>
            <person name="Aono N."/>
            <person name="Aoyama T."/>
            <person name="Ambrose B.A."/>
            <person name="Ashton N.W."/>
            <person name="Axtell M.J."/>
            <person name="Barker E."/>
            <person name="Barker M.S."/>
            <person name="Bennetzen J.L."/>
            <person name="Bonawitz N.D."/>
            <person name="Chapple C."/>
            <person name="Cheng C."/>
            <person name="Correa L.G."/>
            <person name="Dacre M."/>
            <person name="DeBarry J."/>
            <person name="Dreyer I."/>
            <person name="Elias M."/>
            <person name="Engstrom E.M."/>
            <person name="Estelle M."/>
            <person name="Feng L."/>
            <person name="Finet C."/>
            <person name="Floyd S.K."/>
            <person name="Frommer W.B."/>
            <person name="Fujita T."/>
            <person name="Gramzow L."/>
            <person name="Gutensohn M."/>
            <person name="Harholt J."/>
            <person name="Hattori M."/>
            <person name="Heyl A."/>
            <person name="Hirai T."/>
            <person name="Hiwatashi Y."/>
            <person name="Ishikawa M."/>
            <person name="Iwata M."/>
            <person name="Karol K.G."/>
            <person name="Koehler B."/>
            <person name="Kolukisaoglu U."/>
            <person name="Kubo M."/>
            <person name="Kurata T."/>
            <person name="Lalonde S."/>
            <person name="Li K."/>
            <person name="Li Y."/>
            <person name="Litt A."/>
            <person name="Lyons E."/>
            <person name="Manning G."/>
            <person name="Maruyama T."/>
            <person name="Michael T.P."/>
            <person name="Mikami K."/>
            <person name="Miyazaki S."/>
            <person name="Morinaga S."/>
            <person name="Murata T."/>
            <person name="Mueller-Roeber B."/>
            <person name="Nelson D.R."/>
            <person name="Obara M."/>
            <person name="Oguri Y."/>
            <person name="Olmstead R.G."/>
            <person name="Onodera N."/>
            <person name="Petersen B.L."/>
            <person name="Pils B."/>
            <person name="Prigge M."/>
            <person name="Rensing S.A."/>
            <person name="Riano-Pachon D.M."/>
            <person name="Roberts A.W."/>
            <person name="Sato Y."/>
            <person name="Scheller H.V."/>
            <person name="Schulz B."/>
            <person name="Schulz C."/>
            <person name="Shakirov E.V."/>
            <person name="Shibagaki N."/>
            <person name="Shinohara N."/>
            <person name="Shippen D.E."/>
            <person name="Soerensen I."/>
            <person name="Sotooka R."/>
            <person name="Sugimoto N."/>
            <person name="Sugita M."/>
            <person name="Sumikawa N."/>
            <person name="Tanurdzic M."/>
            <person name="Theissen G."/>
            <person name="Ulvskov P."/>
            <person name="Wakazuki S."/>
            <person name="Weng J.K."/>
            <person name="Willats W.W."/>
            <person name="Wipf D."/>
            <person name="Wolf P.G."/>
            <person name="Yang L."/>
            <person name="Zimmer A.D."/>
            <person name="Zhu Q."/>
            <person name="Mitros T."/>
            <person name="Hellsten U."/>
            <person name="Loque D."/>
            <person name="Otillar R."/>
            <person name="Salamov A."/>
            <person name="Schmutz J."/>
            <person name="Shapiro H."/>
            <person name="Lindquist E."/>
            <person name="Lucas S."/>
            <person name="Rokhsar D."/>
            <person name="Grigoriev I.V."/>
        </authorList>
    </citation>
    <scope>NUCLEOTIDE SEQUENCE [LARGE SCALE GENOMIC DNA]</scope>
</reference>
<feature type="region of interest" description="Disordered" evidence="1">
    <location>
        <begin position="286"/>
        <end position="455"/>
    </location>
</feature>
<dbReference type="PANTHER" id="PTHR15048">
    <property type="entry name" value="STARCH-BINDING DOMAIN-CONTAINING PROTEIN 1"/>
    <property type="match status" value="1"/>
</dbReference>
<dbReference type="SMART" id="SM01065">
    <property type="entry name" value="CBM_2"/>
    <property type="match status" value="1"/>
</dbReference>
<accession>D8QWK1</accession>
<organism evidence="4">
    <name type="scientific">Selaginella moellendorffii</name>
    <name type="common">Spikemoss</name>
    <dbReference type="NCBI Taxonomy" id="88036"/>
    <lineage>
        <taxon>Eukaryota</taxon>
        <taxon>Viridiplantae</taxon>
        <taxon>Streptophyta</taxon>
        <taxon>Embryophyta</taxon>
        <taxon>Tracheophyta</taxon>
        <taxon>Lycopodiopsida</taxon>
        <taxon>Selaginellales</taxon>
        <taxon>Selaginellaceae</taxon>
        <taxon>Selaginella</taxon>
    </lineage>
</organism>
<dbReference type="InterPro" id="IPR013783">
    <property type="entry name" value="Ig-like_fold"/>
</dbReference>
<feature type="compositionally biased region" description="Basic and acidic residues" evidence="1">
    <location>
        <begin position="17"/>
        <end position="34"/>
    </location>
</feature>
<feature type="region of interest" description="Disordered" evidence="1">
    <location>
        <begin position="1"/>
        <end position="61"/>
    </location>
</feature>
<dbReference type="PANTHER" id="PTHR15048:SF0">
    <property type="entry name" value="STARCH-BINDING DOMAIN-CONTAINING PROTEIN 1"/>
    <property type="match status" value="1"/>
</dbReference>
<dbReference type="Gramene" id="EFJ35255">
    <property type="protein sequence ID" value="EFJ35255"/>
    <property type="gene ID" value="SELMODRAFT_438530"/>
</dbReference>
<dbReference type="PROSITE" id="PS51166">
    <property type="entry name" value="CBM20"/>
    <property type="match status" value="1"/>
</dbReference>
<protein>
    <recommendedName>
        <fullName evidence="2">CBM20 domain-containing protein</fullName>
    </recommendedName>
</protein>
<dbReference type="STRING" id="88036.D8QWK1"/>
<feature type="compositionally biased region" description="Acidic residues" evidence="1">
    <location>
        <begin position="444"/>
        <end position="454"/>
    </location>
</feature>
<dbReference type="Pfam" id="PF00686">
    <property type="entry name" value="CBM_20"/>
    <property type="match status" value="1"/>
</dbReference>
<dbReference type="SUPFAM" id="SSF49452">
    <property type="entry name" value="Starch-binding domain-like"/>
    <property type="match status" value="1"/>
</dbReference>
<feature type="compositionally biased region" description="Basic and acidic residues" evidence="1">
    <location>
        <begin position="287"/>
        <end position="317"/>
    </location>
</feature>